<comment type="caution">
    <text evidence="1">The sequence shown here is derived from an EMBL/GenBank/DDBJ whole genome shotgun (WGS) entry which is preliminary data.</text>
</comment>
<dbReference type="OrthoDB" id="2971178at2"/>
<reference evidence="1 2" key="1">
    <citation type="journal article" date="2014" name="Genome Announc.">
        <title>Draft Genome Sequence of Fervidicella metallireducens Strain AeBT, an Iron-Reducing Thermoanaerobe from the Great Artesian Basin.</title>
        <authorList>
            <person name="Patel B.K."/>
        </authorList>
    </citation>
    <scope>NUCLEOTIDE SEQUENCE [LARGE SCALE GENOMIC DNA]</scope>
    <source>
        <strain evidence="1 2">AeB</strain>
    </source>
</reference>
<evidence type="ECO:0000313" key="1">
    <source>
        <dbReference type="EMBL" id="EYE88256.1"/>
    </source>
</evidence>
<evidence type="ECO:0000313" key="2">
    <source>
        <dbReference type="Proteomes" id="UP000019681"/>
    </source>
</evidence>
<dbReference type="EMBL" id="AZQP01000024">
    <property type="protein sequence ID" value="EYE88256.1"/>
    <property type="molecule type" value="Genomic_DNA"/>
</dbReference>
<name>A0A017RUG1_9CLOT</name>
<dbReference type="AlphaFoldDB" id="A0A017RUG1"/>
<dbReference type="Proteomes" id="UP000019681">
    <property type="component" value="Unassembled WGS sequence"/>
</dbReference>
<accession>A0A017RUG1</accession>
<proteinExistence type="predicted"/>
<gene>
    <name evidence="1" type="ORF">Q428_08635</name>
</gene>
<keyword evidence="2" id="KW-1185">Reference proteome</keyword>
<organism evidence="1 2">
    <name type="scientific">Fervidicella metallireducens AeB</name>
    <dbReference type="NCBI Taxonomy" id="1403537"/>
    <lineage>
        <taxon>Bacteria</taxon>
        <taxon>Bacillati</taxon>
        <taxon>Bacillota</taxon>
        <taxon>Clostridia</taxon>
        <taxon>Eubacteriales</taxon>
        <taxon>Clostridiaceae</taxon>
        <taxon>Fervidicella</taxon>
    </lineage>
</organism>
<sequence>MIVLEKNEGQKIDYSTRLTKLTLNDEMTLDLSKYERDFDMHIDICLNQFGMLTMGLSERYVAQIDIPARQYTYQENGTDEEGNPKIEKVPVPFDMNKVTLTLWSMEG</sequence>
<dbReference type="RefSeq" id="WP_035379950.1">
    <property type="nucleotide sequence ID" value="NZ_AZQP01000024.1"/>
</dbReference>
<dbReference type="STRING" id="1403537.Q428_08635"/>
<protein>
    <submittedName>
        <fullName evidence="1">Uncharacterized protein</fullName>
    </submittedName>
</protein>